<reference evidence="2 3" key="1">
    <citation type="submission" date="2020-08" db="EMBL/GenBank/DDBJ databases">
        <title>Genomic Encyclopedia of Type Strains, Phase IV (KMG-IV): sequencing the most valuable type-strain genomes for metagenomic binning, comparative biology and taxonomic classification.</title>
        <authorList>
            <person name="Goeker M."/>
        </authorList>
    </citation>
    <scope>NUCLEOTIDE SEQUENCE [LARGE SCALE GENOMIC DNA]</scope>
    <source>
        <strain evidence="2 3">DSM 29007</strain>
    </source>
</reference>
<accession>A0A841GYL8</accession>
<dbReference type="SUPFAM" id="SSF88723">
    <property type="entry name" value="PIN domain-like"/>
    <property type="match status" value="1"/>
</dbReference>
<keyword evidence="3" id="KW-1185">Reference proteome</keyword>
<gene>
    <name evidence="2" type="ORF">HNQ61_002465</name>
</gene>
<organism evidence="2 3">
    <name type="scientific">Longimicrobium terrae</name>
    <dbReference type="NCBI Taxonomy" id="1639882"/>
    <lineage>
        <taxon>Bacteria</taxon>
        <taxon>Pseudomonadati</taxon>
        <taxon>Gemmatimonadota</taxon>
        <taxon>Longimicrobiia</taxon>
        <taxon>Longimicrobiales</taxon>
        <taxon>Longimicrobiaceae</taxon>
        <taxon>Longimicrobium</taxon>
    </lineage>
</organism>
<evidence type="ECO:0000259" key="1">
    <source>
        <dbReference type="Pfam" id="PF01850"/>
    </source>
</evidence>
<protein>
    <submittedName>
        <fullName evidence="2">PIN domain nuclease of toxin-antitoxin system</fullName>
    </submittedName>
</protein>
<name>A0A841GYL8_9BACT</name>
<comment type="caution">
    <text evidence="2">The sequence shown here is derived from an EMBL/GenBank/DDBJ whole genome shotgun (WGS) entry which is preliminary data.</text>
</comment>
<dbReference type="RefSeq" id="WP_170033193.1">
    <property type="nucleotide sequence ID" value="NZ_JABDTL010000001.1"/>
</dbReference>
<dbReference type="Gene3D" id="3.40.50.1010">
    <property type="entry name" value="5'-nuclease"/>
    <property type="match status" value="1"/>
</dbReference>
<dbReference type="InterPro" id="IPR002716">
    <property type="entry name" value="PIN_dom"/>
</dbReference>
<dbReference type="Proteomes" id="UP000582837">
    <property type="component" value="Unassembled WGS sequence"/>
</dbReference>
<dbReference type="Pfam" id="PF01850">
    <property type="entry name" value="PIN"/>
    <property type="match status" value="1"/>
</dbReference>
<dbReference type="AlphaFoldDB" id="A0A841GYL8"/>
<evidence type="ECO:0000313" key="2">
    <source>
        <dbReference type="EMBL" id="MBB6070843.1"/>
    </source>
</evidence>
<evidence type="ECO:0000313" key="3">
    <source>
        <dbReference type="Proteomes" id="UP000582837"/>
    </source>
</evidence>
<dbReference type="EMBL" id="JACHIA010000006">
    <property type="protein sequence ID" value="MBB6070843.1"/>
    <property type="molecule type" value="Genomic_DNA"/>
</dbReference>
<proteinExistence type="predicted"/>
<feature type="domain" description="PIN" evidence="1">
    <location>
        <begin position="6"/>
        <end position="124"/>
    </location>
</feature>
<sequence length="135" mass="14899">MGRTLVFDSSALIAYLAQEPGGATAENLLKDSRHTCIAHAVNIVEVYYDMLRRGGPPHAQWAMLSLRILGLKHDPRLNQKFVRQVATLKSARKVSLADCFCIALTVSVNGELVTSDHHELDRVAADGVCSIRFIR</sequence>
<dbReference type="InterPro" id="IPR029060">
    <property type="entry name" value="PIN-like_dom_sf"/>
</dbReference>